<sequence length="78" mass="8979">MPTLFPREEAELRAVWAGATSMGRWRSLATRRGRLRADELRKLVREIVKARQADMFAVQQTIEDLLGLLAEAAERKRD</sequence>
<proteinExistence type="predicted"/>
<reference evidence="1 2" key="1">
    <citation type="submission" date="2023-07" db="EMBL/GenBank/DDBJ databases">
        <title>Genomic Encyclopedia of Type Strains, Phase IV (KMG-IV): sequencing the most valuable type-strain genomes for metagenomic binning, comparative biology and taxonomic classification.</title>
        <authorList>
            <person name="Goeker M."/>
        </authorList>
    </citation>
    <scope>NUCLEOTIDE SEQUENCE [LARGE SCALE GENOMIC DNA]</scope>
    <source>
        <strain evidence="1 2">DSM 19013</strain>
    </source>
</reference>
<evidence type="ECO:0000313" key="2">
    <source>
        <dbReference type="Proteomes" id="UP001231124"/>
    </source>
</evidence>
<dbReference type="Proteomes" id="UP001231124">
    <property type="component" value="Unassembled WGS sequence"/>
</dbReference>
<protein>
    <submittedName>
        <fullName evidence="1">Cytochrome P450</fullName>
    </submittedName>
</protein>
<evidence type="ECO:0000313" key="1">
    <source>
        <dbReference type="EMBL" id="MDQ0446360.1"/>
    </source>
</evidence>
<accession>A0ABU0HVJ2</accession>
<gene>
    <name evidence="1" type="ORF">QO012_000849</name>
</gene>
<dbReference type="RefSeq" id="WP_238208243.1">
    <property type="nucleotide sequence ID" value="NZ_BPQE01000047.1"/>
</dbReference>
<dbReference type="EMBL" id="JAUSVP010000002">
    <property type="protein sequence ID" value="MDQ0446360.1"/>
    <property type="molecule type" value="Genomic_DNA"/>
</dbReference>
<organism evidence="1 2">
    <name type="scientific">Methylobacterium aerolatum</name>
    <dbReference type="NCBI Taxonomy" id="418708"/>
    <lineage>
        <taxon>Bacteria</taxon>
        <taxon>Pseudomonadati</taxon>
        <taxon>Pseudomonadota</taxon>
        <taxon>Alphaproteobacteria</taxon>
        <taxon>Hyphomicrobiales</taxon>
        <taxon>Methylobacteriaceae</taxon>
        <taxon>Methylobacterium</taxon>
    </lineage>
</organism>
<keyword evidence="2" id="KW-1185">Reference proteome</keyword>
<comment type="caution">
    <text evidence="1">The sequence shown here is derived from an EMBL/GenBank/DDBJ whole genome shotgun (WGS) entry which is preliminary data.</text>
</comment>
<name>A0ABU0HVJ2_9HYPH</name>